<organism evidence="1 2">
    <name type="scientific">Pyrus ussuriensis x Pyrus communis</name>
    <dbReference type="NCBI Taxonomy" id="2448454"/>
    <lineage>
        <taxon>Eukaryota</taxon>
        <taxon>Viridiplantae</taxon>
        <taxon>Streptophyta</taxon>
        <taxon>Embryophyta</taxon>
        <taxon>Tracheophyta</taxon>
        <taxon>Spermatophyta</taxon>
        <taxon>Magnoliopsida</taxon>
        <taxon>eudicotyledons</taxon>
        <taxon>Gunneridae</taxon>
        <taxon>Pentapetalae</taxon>
        <taxon>rosids</taxon>
        <taxon>fabids</taxon>
        <taxon>Rosales</taxon>
        <taxon>Rosaceae</taxon>
        <taxon>Amygdaloideae</taxon>
        <taxon>Maleae</taxon>
        <taxon>Pyrus</taxon>
    </lineage>
</organism>
<reference evidence="1 2" key="1">
    <citation type="submission" date="2019-09" db="EMBL/GenBank/DDBJ databases">
        <authorList>
            <person name="Ou C."/>
        </authorList>
    </citation>
    <scope>NUCLEOTIDE SEQUENCE [LARGE SCALE GENOMIC DNA]</scope>
    <source>
        <strain evidence="1">S2</strain>
        <tissue evidence="1">Leaf</tissue>
    </source>
</reference>
<evidence type="ECO:0000313" key="1">
    <source>
        <dbReference type="EMBL" id="KAB2617053.1"/>
    </source>
</evidence>
<evidence type="ECO:0000313" key="2">
    <source>
        <dbReference type="Proteomes" id="UP000327157"/>
    </source>
</evidence>
<sequence length="66" mass="7576">MATIVDKMYLFSAPHFFDFTKDESEAKSTTESSSLVEGGSLEKRGWIRRQWWGKFIGNVDLLFGLI</sequence>
<keyword evidence="2" id="KW-1185">Reference proteome</keyword>
<dbReference type="AlphaFoldDB" id="A0A5N5GQQ0"/>
<dbReference type="Proteomes" id="UP000327157">
    <property type="component" value="Chromosome 15"/>
</dbReference>
<name>A0A5N5GQQ0_9ROSA</name>
<reference evidence="1 2" key="3">
    <citation type="submission" date="2019-11" db="EMBL/GenBank/DDBJ databases">
        <title>A de novo genome assembly of a pear dwarfing rootstock.</title>
        <authorList>
            <person name="Wang F."/>
            <person name="Wang J."/>
            <person name="Li S."/>
            <person name="Zhang Y."/>
            <person name="Fang M."/>
            <person name="Ma L."/>
            <person name="Zhao Y."/>
            <person name="Jiang S."/>
        </authorList>
    </citation>
    <scope>NUCLEOTIDE SEQUENCE [LARGE SCALE GENOMIC DNA]</scope>
    <source>
        <strain evidence="1">S2</strain>
        <tissue evidence="1">Leaf</tissue>
    </source>
</reference>
<gene>
    <name evidence="1" type="ORF">D8674_012922</name>
</gene>
<comment type="caution">
    <text evidence="1">The sequence shown here is derived from an EMBL/GenBank/DDBJ whole genome shotgun (WGS) entry which is preliminary data.</text>
</comment>
<reference evidence="2" key="2">
    <citation type="submission" date="2019-10" db="EMBL/GenBank/DDBJ databases">
        <title>A de novo genome assembly of a pear dwarfing rootstock.</title>
        <authorList>
            <person name="Wang F."/>
            <person name="Wang J."/>
            <person name="Li S."/>
            <person name="Zhang Y."/>
            <person name="Fang M."/>
            <person name="Ma L."/>
            <person name="Zhao Y."/>
            <person name="Jiang S."/>
        </authorList>
    </citation>
    <scope>NUCLEOTIDE SEQUENCE [LARGE SCALE GENOMIC DNA]</scope>
</reference>
<proteinExistence type="predicted"/>
<protein>
    <submittedName>
        <fullName evidence="1">Uncharacterized protein</fullName>
    </submittedName>
</protein>
<dbReference type="EMBL" id="SMOL01000401">
    <property type="protein sequence ID" value="KAB2617053.1"/>
    <property type="molecule type" value="Genomic_DNA"/>
</dbReference>
<accession>A0A5N5GQQ0</accession>